<evidence type="ECO:0000313" key="1">
    <source>
        <dbReference type="EMBL" id="MFD1185315.1"/>
    </source>
</evidence>
<protein>
    <submittedName>
        <fullName evidence="1">Four-helix bundle copper-binding protein</fullName>
    </submittedName>
</protein>
<dbReference type="PANTHER" id="PTHR37310:SF1">
    <property type="entry name" value="CYTOPLASMIC PROTEIN"/>
    <property type="match status" value="1"/>
</dbReference>
<dbReference type="Proteomes" id="UP001597094">
    <property type="component" value="Unassembled WGS sequence"/>
</dbReference>
<dbReference type="InterPro" id="IPR005560">
    <property type="entry name" value="Csp_YhjQ"/>
</dbReference>
<dbReference type="PANTHER" id="PTHR37310">
    <property type="entry name" value="CYTOPLASMIC PROTEIN-RELATED"/>
    <property type="match status" value="1"/>
</dbReference>
<proteinExistence type="predicted"/>
<dbReference type="CDD" id="cd08026">
    <property type="entry name" value="DUF326"/>
    <property type="match status" value="1"/>
</dbReference>
<keyword evidence="2" id="KW-1185">Reference proteome</keyword>
<organism evidence="1 2">
    <name type="scientific">Pontibacter rugosus</name>
    <dbReference type="NCBI Taxonomy" id="1745966"/>
    <lineage>
        <taxon>Bacteria</taxon>
        <taxon>Pseudomonadati</taxon>
        <taxon>Bacteroidota</taxon>
        <taxon>Cytophagia</taxon>
        <taxon>Cytophagales</taxon>
        <taxon>Hymenobacteraceae</taxon>
        <taxon>Pontibacter</taxon>
    </lineage>
</organism>
<accession>A0ABW3SP64</accession>
<dbReference type="Pfam" id="PF03860">
    <property type="entry name" value="Csp"/>
    <property type="match status" value="1"/>
</dbReference>
<dbReference type="InterPro" id="IPR044543">
    <property type="entry name" value="YHJQ-like"/>
</dbReference>
<name>A0ABW3SP64_9BACT</name>
<sequence>MNITMNRELVAVLAECAAACNYCAVSCLQEDDVKMMERCIRLDLDCAAICKMALDYVSRDSTMKRDVLDLCARVCRECGAECEKHSHMEHCRMCAEACRRCEQACQQA</sequence>
<gene>
    <name evidence="1" type="ORF">ACFQ2O_03780</name>
</gene>
<dbReference type="Gene3D" id="1.20.1270.360">
    <property type="match status" value="1"/>
</dbReference>
<dbReference type="EMBL" id="JBHTLD010000018">
    <property type="protein sequence ID" value="MFD1185315.1"/>
    <property type="molecule type" value="Genomic_DNA"/>
</dbReference>
<dbReference type="RefSeq" id="WP_377523072.1">
    <property type="nucleotide sequence ID" value="NZ_JBHTLD010000018.1"/>
</dbReference>
<comment type="caution">
    <text evidence="1">The sequence shown here is derived from an EMBL/GenBank/DDBJ whole genome shotgun (WGS) entry which is preliminary data.</text>
</comment>
<evidence type="ECO:0000313" key="2">
    <source>
        <dbReference type="Proteomes" id="UP001597094"/>
    </source>
</evidence>
<reference evidence="2" key="1">
    <citation type="journal article" date="2019" name="Int. J. Syst. Evol. Microbiol.">
        <title>The Global Catalogue of Microorganisms (GCM) 10K type strain sequencing project: providing services to taxonomists for standard genome sequencing and annotation.</title>
        <authorList>
            <consortium name="The Broad Institute Genomics Platform"/>
            <consortium name="The Broad Institute Genome Sequencing Center for Infectious Disease"/>
            <person name="Wu L."/>
            <person name="Ma J."/>
        </authorList>
    </citation>
    <scope>NUCLEOTIDE SEQUENCE [LARGE SCALE GENOMIC DNA]</scope>
    <source>
        <strain evidence="2">JCM 31319</strain>
    </source>
</reference>